<protein>
    <recommendedName>
        <fullName evidence="3">Sulfotransferase family protein</fullName>
    </recommendedName>
</protein>
<keyword evidence="2" id="KW-1185">Reference proteome</keyword>
<evidence type="ECO:0000313" key="2">
    <source>
        <dbReference type="Proteomes" id="UP000249590"/>
    </source>
</evidence>
<sequence>MTTTADLDAIRASLLETFPNHPLCTPETEILIEGYPRSSNTFTIDMINVLSERTGTHRRTAHHTHNRRHVDLALGYGVPTVILVRRPLDAIVSYQIYSGRPVTACIADYVRFYEGLPEREGYIVGAFDEIVGDFNAFLARLNPIIARPVPLSTDLSADAATAHQRDLGRAEKVHGEHAMRRVGVPDARRDPLKAEIRDSVAAALDADPAPDRLYAAMMARRG</sequence>
<evidence type="ECO:0000313" key="1">
    <source>
        <dbReference type="EMBL" id="RAI00694.1"/>
    </source>
</evidence>
<proteinExistence type="predicted"/>
<dbReference type="AlphaFoldDB" id="A0A8B2NT94"/>
<organism evidence="1 2">
    <name type="scientific">Acuticoccus sediminis</name>
    <dbReference type="NCBI Taxonomy" id="2184697"/>
    <lineage>
        <taxon>Bacteria</taxon>
        <taxon>Pseudomonadati</taxon>
        <taxon>Pseudomonadota</taxon>
        <taxon>Alphaproteobacteria</taxon>
        <taxon>Hyphomicrobiales</taxon>
        <taxon>Amorphaceae</taxon>
        <taxon>Acuticoccus</taxon>
    </lineage>
</organism>
<evidence type="ECO:0008006" key="3">
    <source>
        <dbReference type="Google" id="ProtNLM"/>
    </source>
</evidence>
<dbReference type="Proteomes" id="UP000249590">
    <property type="component" value="Unassembled WGS sequence"/>
</dbReference>
<dbReference type="OrthoDB" id="287064at2"/>
<dbReference type="EMBL" id="QHHQ01000003">
    <property type="protein sequence ID" value="RAI00694.1"/>
    <property type="molecule type" value="Genomic_DNA"/>
</dbReference>
<name>A0A8B2NT94_9HYPH</name>
<gene>
    <name evidence="1" type="ORF">DLJ53_15695</name>
</gene>
<accession>A0A8B2NT94</accession>
<dbReference type="InterPro" id="IPR027417">
    <property type="entry name" value="P-loop_NTPase"/>
</dbReference>
<comment type="caution">
    <text evidence="1">The sequence shown here is derived from an EMBL/GenBank/DDBJ whole genome shotgun (WGS) entry which is preliminary data.</text>
</comment>
<dbReference type="RefSeq" id="WP_111346865.1">
    <property type="nucleotide sequence ID" value="NZ_QHHQ01000003.1"/>
</dbReference>
<reference evidence="1 2" key="1">
    <citation type="submission" date="2018-05" db="EMBL/GenBank/DDBJ databases">
        <title>Acuticoccus sediminis sp. nov., isolated from deep-sea sediment of Indian Ocean.</title>
        <authorList>
            <person name="Liu X."/>
            <person name="Lai Q."/>
            <person name="Du Y."/>
            <person name="Sun F."/>
            <person name="Zhang X."/>
            <person name="Wang S."/>
            <person name="Shao Z."/>
        </authorList>
    </citation>
    <scope>NUCLEOTIDE SEQUENCE [LARGE SCALE GENOMIC DNA]</scope>
    <source>
        <strain evidence="1 2">PTG4-2</strain>
    </source>
</reference>
<dbReference type="SUPFAM" id="SSF52540">
    <property type="entry name" value="P-loop containing nucleoside triphosphate hydrolases"/>
    <property type="match status" value="1"/>
</dbReference>